<keyword evidence="1" id="KW-0378">Hydrolase</keyword>
<name>A0A1X9LGN1_9MICO</name>
<organism evidence="1 2">
    <name type="scientific">Cnuibacter physcomitrellae</name>
    <dbReference type="NCBI Taxonomy" id="1619308"/>
    <lineage>
        <taxon>Bacteria</taxon>
        <taxon>Bacillati</taxon>
        <taxon>Actinomycetota</taxon>
        <taxon>Actinomycetes</taxon>
        <taxon>Micrococcales</taxon>
        <taxon>Microbacteriaceae</taxon>
        <taxon>Cnuibacter</taxon>
    </lineage>
</organism>
<keyword evidence="2" id="KW-1185">Reference proteome</keyword>
<dbReference type="SUPFAM" id="SSF51658">
    <property type="entry name" value="Xylose isomerase-like"/>
    <property type="match status" value="1"/>
</dbReference>
<proteinExistence type="predicted"/>
<keyword evidence="1" id="KW-0255">Endonuclease</keyword>
<dbReference type="GO" id="GO:0004519">
    <property type="term" value="F:endonuclease activity"/>
    <property type="evidence" value="ECO:0007669"/>
    <property type="project" value="UniProtKB-KW"/>
</dbReference>
<reference evidence="1 2" key="1">
    <citation type="submission" date="2017-04" db="EMBL/GenBank/DDBJ databases">
        <authorList>
            <person name="Afonso C.L."/>
            <person name="Miller P.J."/>
            <person name="Scott M.A."/>
            <person name="Spackman E."/>
            <person name="Goraichik I."/>
            <person name="Dimitrov K.M."/>
            <person name="Suarez D.L."/>
            <person name="Swayne D.E."/>
        </authorList>
    </citation>
    <scope>NUCLEOTIDE SEQUENCE [LARGE SCALE GENOMIC DNA]</scope>
    <source>
        <strain evidence="2">XA(T)</strain>
    </source>
</reference>
<dbReference type="Gene3D" id="3.20.20.150">
    <property type="entry name" value="Divalent-metal-dependent TIM barrel enzymes"/>
    <property type="match status" value="1"/>
</dbReference>
<keyword evidence="1" id="KW-0540">Nuclease</keyword>
<evidence type="ECO:0000313" key="1">
    <source>
        <dbReference type="EMBL" id="ARJ04297.1"/>
    </source>
</evidence>
<dbReference type="AlphaFoldDB" id="A0A1X9LGN1"/>
<gene>
    <name evidence="1" type="ORF">B5808_02920</name>
</gene>
<dbReference type="EMBL" id="CP020715">
    <property type="protein sequence ID" value="ARJ04297.1"/>
    <property type="molecule type" value="Genomic_DNA"/>
</dbReference>
<dbReference type="Proteomes" id="UP000192775">
    <property type="component" value="Chromosome"/>
</dbReference>
<sequence>MLAPRRCPVTSSDALDALPAGWTLAASSFNWTPEVIRAERSARDIIAGVAHDGVASVIELEAGQALRSFPDPTPEELDELSGALAAAGGRIGIFGASIDDWNSPTRRRSDDERFEFLLPQLHAASRLGALGLRLPLGQAGPALIERLLPLLHEHDLVLFEEVQGSQTPSSPESAAAYDHLVGLDDPHLRLVLDISMLMPALPVTYLERLTAAGLPQAFLSQLTDRWRDPQTRLAVLALLREGGVPPHLHTLYMDMVVRFGRSDVSELADVLPFVSAVHLKFWDLDDQDGRVSDPLRAVGEALAGVGFTGTLASEWGGHAWLDDDPTAMTRAHLDLARHSLLVGAARASAAPQGAR</sequence>
<evidence type="ECO:0000313" key="2">
    <source>
        <dbReference type="Proteomes" id="UP000192775"/>
    </source>
</evidence>
<dbReference type="KEGG" id="cphy:B5808_02920"/>
<accession>A0A1X9LGN1</accession>
<dbReference type="STRING" id="1619308.B5808_02920"/>
<protein>
    <submittedName>
        <fullName evidence="1">Restriction endonuclease subunit R</fullName>
    </submittedName>
</protein>
<dbReference type="InterPro" id="IPR036237">
    <property type="entry name" value="Xyl_isomerase-like_sf"/>
</dbReference>